<dbReference type="EMBL" id="RBNI01025149">
    <property type="protein sequence ID" value="RUO95869.1"/>
    <property type="molecule type" value="Genomic_DNA"/>
</dbReference>
<dbReference type="Proteomes" id="UP000268093">
    <property type="component" value="Unassembled WGS sequence"/>
</dbReference>
<dbReference type="AlphaFoldDB" id="A0A432ZZQ3"/>
<sequence length="179" mass="20153">MYFIPVYLWAIAMPLQLSTTIRKSAPSWHRKIGTITLGISGLLISISGVFFHVAGIAYQTHDPVGSLAWIFSNRNTTTVLAAWFLYVTIKGYLAARAKRFDQHRRWMVRYAAAGYSVVVQRIIFIIVALVYGFNTEAEERFKRNLFGYLLSIGVALSVVVAELGLWVHSRPAKKSVKSL</sequence>
<name>A0A432ZZQ3_9FUNG</name>
<keyword evidence="1" id="KW-0472">Membrane</keyword>
<evidence type="ECO:0000256" key="1">
    <source>
        <dbReference type="SAM" id="Phobius"/>
    </source>
</evidence>
<dbReference type="OrthoDB" id="3366181at2759"/>
<organism evidence="2 3">
    <name type="scientific">Jimgerdemannia flammicorona</name>
    <dbReference type="NCBI Taxonomy" id="994334"/>
    <lineage>
        <taxon>Eukaryota</taxon>
        <taxon>Fungi</taxon>
        <taxon>Fungi incertae sedis</taxon>
        <taxon>Mucoromycota</taxon>
        <taxon>Mucoromycotina</taxon>
        <taxon>Endogonomycetes</taxon>
        <taxon>Endogonales</taxon>
        <taxon>Endogonaceae</taxon>
        <taxon>Jimgerdemannia</taxon>
    </lineage>
</organism>
<gene>
    <name evidence="2" type="ORF">BC936DRAFT_143037</name>
</gene>
<feature type="transmembrane region" description="Helical" evidence="1">
    <location>
        <begin position="78"/>
        <end position="95"/>
    </location>
</feature>
<evidence type="ECO:0000313" key="3">
    <source>
        <dbReference type="Proteomes" id="UP000268093"/>
    </source>
</evidence>
<protein>
    <recommendedName>
        <fullName evidence="4">DUF2306 domain-containing protein</fullName>
    </recommendedName>
</protein>
<keyword evidence="3" id="KW-1185">Reference proteome</keyword>
<keyword evidence="1" id="KW-1133">Transmembrane helix</keyword>
<proteinExistence type="predicted"/>
<dbReference type="Pfam" id="PF10067">
    <property type="entry name" value="DUF2306"/>
    <property type="match status" value="1"/>
</dbReference>
<keyword evidence="1" id="KW-0812">Transmembrane</keyword>
<evidence type="ECO:0000313" key="2">
    <source>
        <dbReference type="EMBL" id="RUO95869.1"/>
    </source>
</evidence>
<dbReference type="InterPro" id="IPR018750">
    <property type="entry name" value="DUF2306_membrane"/>
</dbReference>
<feature type="transmembrane region" description="Helical" evidence="1">
    <location>
        <begin position="6"/>
        <end position="25"/>
    </location>
</feature>
<feature type="transmembrane region" description="Helical" evidence="1">
    <location>
        <begin position="145"/>
        <end position="167"/>
    </location>
</feature>
<accession>A0A432ZZQ3</accession>
<evidence type="ECO:0008006" key="4">
    <source>
        <dbReference type="Google" id="ProtNLM"/>
    </source>
</evidence>
<comment type="caution">
    <text evidence="2">The sequence shown here is derived from an EMBL/GenBank/DDBJ whole genome shotgun (WGS) entry which is preliminary data.</text>
</comment>
<feature type="transmembrane region" description="Helical" evidence="1">
    <location>
        <begin position="107"/>
        <end position="133"/>
    </location>
</feature>
<reference evidence="2 3" key="1">
    <citation type="journal article" date="2018" name="New Phytol.">
        <title>Phylogenomics of Endogonaceae and evolution of mycorrhizas within Mucoromycota.</title>
        <authorList>
            <person name="Chang Y."/>
            <person name="Desiro A."/>
            <person name="Na H."/>
            <person name="Sandor L."/>
            <person name="Lipzen A."/>
            <person name="Clum A."/>
            <person name="Barry K."/>
            <person name="Grigoriev I.V."/>
            <person name="Martin F.M."/>
            <person name="Stajich J.E."/>
            <person name="Smith M.E."/>
            <person name="Bonito G."/>
            <person name="Spatafora J.W."/>
        </authorList>
    </citation>
    <scope>NUCLEOTIDE SEQUENCE [LARGE SCALE GENOMIC DNA]</scope>
    <source>
        <strain evidence="2 3">GMNB39</strain>
    </source>
</reference>
<feature type="transmembrane region" description="Helical" evidence="1">
    <location>
        <begin position="37"/>
        <end position="58"/>
    </location>
</feature>